<proteinExistence type="predicted"/>
<reference evidence="2" key="1">
    <citation type="submission" date="2023-05" db="EMBL/GenBank/DDBJ databases">
        <title>Nepenthes gracilis genome sequencing.</title>
        <authorList>
            <person name="Fukushima K."/>
        </authorList>
    </citation>
    <scope>NUCLEOTIDE SEQUENCE</scope>
    <source>
        <strain evidence="2">SING2019-196</strain>
    </source>
</reference>
<feature type="region of interest" description="Disordered" evidence="1">
    <location>
        <begin position="82"/>
        <end position="107"/>
    </location>
</feature>
<feature type="compositionally biased region" description="Basic and acidic residues" evidence="1">
    <location>
        <begin position="146"/>
        <end position="165"/>
    </location>
</feature>
<evidence type="ECO:0000313" key="2">
    <source>
        <dbReference type="EMBL" id="GMG99643.1"/>
    </source>
</evidence>
<dbReference type="EMBL" id="BSYO01000001">
    <property type="protein sequence ID" value="GMG99643.1"/>
    <property type="molecule type" value="Genomic_DNA"/>
</dbReference>
<sequence length="172" mass="19083">MNESEEFDAKKNTTEAAGEDAVPNQIKTQVGIQEHQNFNTGIPYSKWAGVKQQGNNVVQQCEVIVPEHLIVRERLIVMPLSLQEEPSTKGSHDGGGQRNNDGQRIRAGEANEQCKRARIEEHLIGQIEAPEGEHGHPQLPPLANGHHKEYKETPSKPPKENKIEGDDCCSIL</sequence>
<comment type="caution">
    <text evidence="2">The sequence shown here is derived from an EMBL/GenBank/DDBJ whole genome shotgun (WGS) entry which is preliminary data.</text>
</comment>
<keyword evidence="3" id="KW-1185">Reference proteome</keyword>
<evidence type="ECO:0000313" key="3">
    <source>
        <dbReference type="Proteomes" id="UP001279734"/>
    </source>
</evidence>
<feature type="region of interest" description="Disordered" evidence="1">
    <location>
        <begin position="1"/>
        <end position="20"/>
    </location>
</feature>
<feature type="region of interest" description="Disordered" evidence="1">
    <location>
        <begin position="129"/>
        <end position="172"/>
    </location>
</feature>
<evidence type="ECO:0000256" key="1">
    <source>
        <dbReference type="SAM" id="MobiDB-lite"/>
    </source>
</evidence>
<name>A0AAD3RX22_NEPGR</name>
<gene>
    <name evidence="2" type="ORF">Nepgr_001483</name>
</gene>
<accession>A0AAD3RX22</accession>
<protein>
    <submittedName>
        <fullName evidence="2">Uncharacterized protein</fullName>
    </submittedName>
</protein>
<organism evidence="2 3">
    <name type="scientific">Nepenthes gracilis</name>
    <name type="common">Slender pitcher plant</name>
    <dbReference type="NCBI Taxonomy" id="150966"/>
    <lineage>
        <taxon>Eukaryota</taxon>
        <taxon>Viridiplantae</taxon>
        <taxon>Streptophyta</taxon>
        <taxon>Embryophyta</taxon>
        <taxon>Tracheophyta</taxon>
        <taxon>Spermatophyta</taxon>
        <taxon>Magnoliopsida</taxon>
        <taxon>eudicotyledons</taxon>
        <taxon>Gunneridae</taxon>
        <taxon>Pentapetalae</taxon>
        <taxon>Caryophyllales</taxon>
        <taxon>Nepenthaceae</taxon>
        <taxon>Nepenthes</taxon>
    </lineage>
</organism>
<dbReference type="Proteomes" id="UP001279734">
    <property type="component" value="Unassembled WGS sequence"/>
</dbReference>
<dbReference type="AlphaFoldDB" id="A0AAD3RX22"/>